<accession>A0A8S5VGV7</accession>
<sequence length="250" mass="29810">MLKFDLNKIDTKNITPEILMQVYNHTYEVMSTLQTKFRNELNHEYRLSSNESFELESYVRDLGQIYTDKWINKLNRLGLIEKDPIEYIEYTLGILKEDYNKAINKIEFYRICIVLEDCKKVIEPCFDYITLLVFTGSRMCEYLLLKYYNIDSLFKLDNPHYYGVITEMAGTICQISNLRNTNDFSKMYEVSGYTALVFFIMKRMDMLDLDTCLDIYNKLGLLSEDDVNYIKSEYESKYNMFKVEKPDYIS</sequence>
<organism evidence="1">
    <name type="scientific">Myoviridae sp. ctkfK18</name>
    <dbReference type="NCBI Taxonomy" id="2825165"/>
    <lineage>
        <taxon>Viruses</taxon>
        <taxon>Duplodnaviria</taxon>
        <taxon>Heunggongvirae</taxon>
        <taxon>Uroviricota</taxon>
        <taxon>Caudoviricetes</taxon>
    </lineage>
</organism>
<name>A0A8S5VGV7_9CAUD</name>
<protein>
    <submittedName>
        <fullName evidence="1">Uncharacterized protein</fullName>
    </submittedName>
</protein>
<evidence type="ECO:0000313" key="1">
    <source>
        <dbReference type="EMBL" id="DAG05910.1"/>
    </source>
</evidence>
<reference evidence="1" key="1">
    <citation type="journal article" date="2021" name="Proc. Natl. Acad. Sci. U.S.A.">
        <title>A Catalog of Tens of Thousands of Viruses from Human Metagenomes Reveals Hidden Associations with Chronic Diseases.</title>
        <authorList>
            <person name="Tisza M.J."/>
            <person name="Buck C.B."/>
        </authorList>
    </citation>
    <scope>NUCLEOTIDE SEQUENCE</scope>
    <source>
        <strain evidence="1">CtkfK18</strain>
    </source>
</reference>
<dbReference type="EMBL" id="BK016265">
    <property type="protein sequence ID" value="DAG05910.1"/>
    <property type="molecule type" value="Genomic_DNA"/>
</dbReference>
<proteinExistence type="predicted"/>